<feature type="region of interest" description="Disordered" evidence="1">
    <location>
        <begin position="578"/>
        <end position="606"/>
    </location>
</feature>
<dbReference type="Gene3D" id="1.25.10.10">
    <property type="entry name" value="Leucine-rich Repeat Variant"/>
    <property type="match status" value="2"/>
</dbReference>
<dbReference type="InterPro" id="IPR011989">
    <property type="entry name" value="ARM-like"/>
</dbReference>
<dbReference type="PANTHER" id="PTHR23312">
    <property type="entry name" value="ARMC5 ARMADILLO REPEAT-CONTAINING -RELATED"/>
    <property type="match status" value="1"/>
</dbReference>
<dbReference type="PANTHER" id="PTHR23312:SF8">
    <property type="entry name" value="ARMADILLO REPEAT-CONTAINING PROTEIN 5"/>
    <property type="match status" value="1"/>
</dbReference>
<dbReference type="AlphaFoldDB" id="A0A9N9S2K0"/>
<feature type="region of interest" description="Disordered" evidence="1">
    <location>
        <begin position="486"/>
        <end position="544"/>
    </location>
</feature>
<keyword evidence="3" id="KW-1185">Reference proteome</keyword>
<feature type="compositionally biased region" description="Basic and acidic residues" evidence="1">
    <location>
        <begin position="448"/>
        <end position="460"/>
    </location>
</feature>
<name>A0A9N9S2K0_9DIPT</name>
<dbReference type="GO" id="GO:0005829">
    <property type="term" value="C:cytosol"/>
    <property type="evidence" value="ECO:0007669"/>
    <property type="project" value="TreeGrafter"/>
</dbReference>
<dbReference type="GO" id="GO:0009653">
    <property type="term" value="P:anatomical structure morphogenesis"/>
    <property type="evidence" value="ECO:0007669"/>
    <property type="project" value="TreeGrafter"/>
</dbReference>
<dbReference type="SUPFAM" id="SSF48371">
    <property type="entry name" value="ARM repeat"/>
    <property type="match status" value="1"/>
</dbReference>
<reference evidence="2" key="1">
    <citation type="submission" date="2022-01" db="EMBL/GenBank/DDBJ databases">
        <authorList>
            <person name="King R."/>
        </authorList>
    </citation>
    <scope>NUCLEOTIDE SEQUENCE</scope>
</reference>
<dbReference type="EMBL" id="OU895879">
    <property type="protein sequence ID" value="CAG9808026.1"/>
    <property type="molecule type" value="Genomic_DNA"/>
</dbReference>
<feature type="compositionally biased region" description="Low complexity" evidence="1">
    <location>
        <begin position="486"/>
        <end position="509"/>
    </location>
</feature>
<evidence type="ECO:0008006" key="4">
    <source>
        <dbReference type="Google" id="ProtNLM"/>
    </source>
</evidence>
<feature type="region of interest" description="Disordered" evidence="1">
    <location>
        <begin position="448"/>
        <end position="468"/>
    </location>
</feature>
<dbReference type="InterPro" id="IPR011333">
    <property type="entry name" value="SKP1/BTB/POZ_sf"/>
</dbReference>
<accession>A0A9N9S2K0</accession>
<organism evidence="2 3">
    <name type="scientific">Chironomus riparius</name>
    <dbReference type="NCBI Taxonomy" id="315576"/>
    <lineage>
        <taxon>Eukaryota</taxon>
        <taxon>Metazoa</taxon>
        <taxon>Ecdysozoa</taxon>
        <taxon>Arthropoda</taxon>
        <taxon>Hexapoda</taxon>
        <taxon>Insecta</taxon>
        <taxon>Pterygota</taxon>
        <taxon>Neoptera</taxon>
        <taxon>Endopterygota</taxon>
        <taxon>Diptera</taxon>
        <taxon>Nematocera</taxon>
        <taxon>Chironomoidea</taxon>
        <taxon>Chironomidae</taxon>
        <taxon>Chironominae</taxon>
        <taxon>Chironomus</taxon>
    </lineage>
</organism>
<evidence type="ECO:0000313" key="2">
    <source>
        <dbReference type="EMBL" id="CAG9808026.1"/>
    </source>
</evidence>
<evidence type="ECO:0000313" key="3">
    <source>
        <dbReference type="Proteomes" id="UP001153620"/>
    </source>
</evidence>
<feature type="compositionally biased region" description="Polar residues" evidence="1">
    <location>
        <begin position="510"/>
        <end position="528"/>
    </location>
</feature>
<dbReference type="InterPro" id="IPR016024">
    <property type="entry name" value="ARM-type_fold"/>
</dbReference>
<proteinExistence type="predicted"/>
<reference evidence="2" key="2">
    <citation type="submission" date="2022-10" db="EMBL/GenBank/DDBJ databases">
        <authorList>
            <consortium name="ENA_rothamsted_submissions"/>
            <consortium name="culmorum"/>
            <person name="King R."/>
        </authorList>
    </citation>
    <scope>NUCLEOTIDE SEQUENCE</scope>
</reference>
<protein>
    <recommendedName>
        <fullName evidence="4">BTB domain-containing protein</fullName>
    </recommendedName>
</protein>
<sequence length="1011" mass="116067">MEYLSDQLNKCTSDKHIYKFLFKIRANFINNAADIDKLLKQKFVGHLATVLSKRVEKNFQSEENNKIIDVLLSILANCTYNNKTATNQVYDANIIESLMTIINKSENGILMAKTCRLLGNLVQKNEKLGISFEQAGAALSLSNCLSEKSISMLSTMSLRALRLMWISRRKFRFEILSLGTIFKIISCLRNTLKSEFKKDANEVEAVPSNMVILKRDSEPDRLISKQKLSSILTKMETQNVETKYEILRTEKNNYEFAIPTSKDNIELITGLLKLLLTVTGTSSLLTQIAKNVYADGLGIECLLYLIEESPKFRGSALKILSNLSFSSNSQEYLGINNELIPTISSLLMKYETLELNEQRNCLEILCLSTENSCNRLKLKRSGVFKILLSIASNSKIREELNLLIFAFFQYRYDEDSLNLLIQLNLINVLMKVINDIIENKKVDHIKVDDSDKDRKDEQKTKHQRKRISTEPLQFGGYTKFMRFESNSPSSSGYGSYQYSPSRSSSDGFSPYNSPQRCYQDYNSDSNEYSPVCSDNEENSETSKKQDKDFDILDFIYNNDEIGRYEVNEQQKDIGEIEDETTSLTLNDHDSDDESGTKMEIHQSSSSKNLPETLKSIEADNLQYVLLLLWKVSINHNDALAFTNIKNLSILIRVYGLVKKPHEKIYQILQNILEQTRNFVPIFIRQDFVFQIYDTANTDFNHLKCYSCDKMKVTGFQLLKDFRKVAEGGYGQGQIADILLQDQIELKRKVATKLIYVISSPEILNKFLFNFGALDIIMDTIYSNDEVLSVAACNGITILSNNLNIRIPSEDDVFQRIIPDEFELENSEKEDSSNEQVKFILKDGDALFDKDLLMASSEVFNSMFSGDFRESNKNEVKFPNYTVLGMKYFFQLVKMSKENKLKPIAPKIDNMDVVLQAYELSILYIMTDIQQPLLNIIKVILDETNVKRIFEWSIRNINQDLLISSICYYLCGAIDGKTKLKLYLEVKESQYSKEFKDLIFDCILMKCKPIDD</sequence>
<dbReference type="Proteomes" id="UP001153620">
    <property type="component" value="Chromosome 3"/>
</dbReference>
<dbReference type="OrthoDB" id="6086604at2759"/>
<evidence type="ECO:0000256" key="1">
    <source>
        <dbReference type="SAM" id="MobiDB-lite"/>
    </source>
</evidence>
<dbReference type="Gene3D" id="3.30.710.10">
    <property type="entry name" value="Potassium Channel Kv1.1, Chain A"/>
    <property type="match status" value="1"/>
</dbReference>
<gene>
    <name evidence="2" type="ORF">CHIRRI_LOCUS10872</name>
</gene>